<dbReference type="Proteomes" id="UP000193689">
    <property type="component" value="Unassembled WGS sequence"/>
</dbReference>
<evidence type="ECO:0000313" key="2">
    <source>
        <dbReference type="Proteomes" id="UP000193689"/>
    </source>
</evidence>
<proteinExistence type="predicted"/>
<dbReference type="EMBL" id="MCFJ01000021">
    <property type="protein sequence ID" value="ORY56944.1"/>
    <property type="molecule type" value="Genomic_DNA"/>
</dbReference>
<dbReference type="InParanoid" id="A0A1Y2DCU1"/>
<reference evidence="1 2" key="1">
    <citation type="submission" date="2016-07" db="EMBL/GenBank/DDBJ databases">
        <title>Pervasive Adenine N6-methylation of Active Genes in Fungi.</title>
        <authorList>
            <consortium name="DOE Joint Genome Institute"/>
            <person name="Mondo S.J."/>
            <person name="Dannebaum R.O."/>
            <person name="Kuo R.C."/>
            <person name="Labutti K."/>
            <person name="Haridas S."/>
            <person name="Kuo A."/>
            <person name="Salamov A."/>
            <person name="Ahrendt S.R."/>
            <person name="Lipzen A."/>
            <person name="Sullivan W."/>
            <person name="Andreopoulos W.B."/>
            <person name="Clum A."/>
            <person name="Lindquist E."/>
            <person name="Daum C."/>
            <person name="Ramamoorthy G.K."/>
            <person name="Gryganskyi A."/>
            <person name="Culley D."/>
            <person name="Magnuson J.K."/>
            <person name="James T.Y."/>
            <person name="O'Malley M.A."/>
            <person name="Stajich J.E."/>
            <person name="Spatafora J.W."/>
            <person name="Visel A."/>
            <person name="Grigoriev I.V."/>
        </authorList>
    </citation>
    <scope>NUCLEOTIDE SEQUENCE [LARGE SCALE GENOMIC DNA]</scope>
    <source>
        <strain evidence="1 2">CBS 129021</strain>
    </source>
</reference>
<protein>
    <submittedName>
        <fullName evidence="1">Uncharacterized protein</fullName>
    </submittedName>
</protein>
<dbReference type="GeneID" id="63769608"/>
<comment type="caution">
    <text evidence="1">The sequence shown here is derived from an EMBL/GenBank/DDBJ whole genome shotgun (WGS) entry which is preliminary data.</text>
</comment>
<name>A0A1Y2DCU1_9PEZI</name>
<dbReference type="AlphaFoldDB" id="A0A1Y2DCU1"/>
<dbReference type="RefSeq" id="XP_040710411.1">
    <property type="nucleotide sequence ID" value="XM_040853396.1"/>
</dbReference>
<accession>A0A1Y2DCU1</accession>
<evidence type="ECO:0000313" key="1">
    <source>
        <dbReference type="EMBL" id="ORY56944.1"/>
    </source>
</evidence>
<gene>
    <name evidence="1" type="ORF">BCR38DRAFT_112900</name>
</gene>
<organism evidence="1 2">
    <name type="scientific">Pseudomassariella vexata</name>
    <dbReference type="NCBI Taxonomy" id="1141098"/>
    <lineage>
        <taxon>Eukaryota</taxon>
        <taxon>Fungi</taxon>
        <taxon>Dikarya</taxon>
        <taxon>Ascomycota</taxon>
        <taxon>Pezizomycotina</taxon>
        <taxon>Sordariomycetes</taxon>
        <taxon>Xylariomycetidae</taxon>
        <taxon>Amphisphaeriales</taxon>
        <taxon>Pseudomassariaceae</taxon>
        <taxon>Pseudomassariella</taxon>
    </lineage>
</organism>
<sequence length="303" mass="33231">MHTMFTHSLRESTLFIPHFPLCQLQYKLCPRPASSISVIQFTSSPDLDNYLNIIIFNLSIALASSTSPSAPETPPAHRKCRRDRASCTTHCTSGSRNKELLKTLALKNLINKQLYQLATHCETTKKGPVEKKNGRHGQLVSVTVPINQHSMPMAKRFSIIHHFSKTFCDFTTNTTQSSRGGVGIFPSASLTIPLKYSAISLNLFTTSSPRLFTAPASLSTIMLSPSKLTTPTLSTFLSRSASSILFLLPPLSLHLESSVYTTSFHPLSSILLHILSKPLLFNPVISTPPMGRRSIPPSGGSIQ</sequence>
<keyword evidence="2" id="KW-1185">Reference proteome</keyword>